<dbReference type="Pfam" id="PF00817">
    <property type="entry name" value="IMS"/>
    <property type="match status" value="1"/>
</dbReference>
<dbReference type="Gene3D" id="3.30.70.270">
    <property type="match status" value="1"/>
</dbReference>
<sequence>MLQEGSQVAQEARARLASEVGFRCSAGIAANRALAKLCSGLHKPDAQTVLLPSVAADFVAPLPVRALPGVGFKIQQVLQDMGVATAAQLRRFTRAQLGSRFGSRLGGMLWGLCRGLDPSPVTPQGPPKSVTTEDSFKACSSLQAAEAMLQVLVPDLVCRLCEEYEEHQRLPRSLTLKPAIPGYKRPLHSR</sequence>
<evidence type="ECO:0000313" key="3">
    <source>
        <dbReference type="EMBL" id="GFH17495.1"/>
    </source>
</evidence>
<dbReference type="SUPFAM" id="SSF56672">
    <property type="entry name" value="DNA/RNA polymerases"/>
    <property type="match status" value="1"/>
</dbReference>
<evidence type="ECO:0000313" key="4">
    <source>
        <dbReference type="Proteomes" id="UP000485058"/>
    </source>
</evidence>
<name>A0A699Z7D5_HAELA</name>
<dbReference type="PANTHER" id="PTHR46404:SF1">
    <property type="entry name" value="DNA POLYMERASE IOTA"/>
    <property type="match status" value="1"/>
</dbReference>
<evidence type="ECO:0000256" key="1">
    <source>
        <dbReference type="ARBA" id="ARBA00022634"/>
    </source>
</evidence>
<dbReference type="PANTHER" id="PTHR46404">
    <property type="entry name" value="DNA POLYMERASE IOTA"/>
    <property type="match status" value="1"/>
</dbReference>
<keyword evidence="1" id="KW-0237">DNA synthesis</keyword>
<dbReference type="GO" id="GO:0003684">
    <property type="term" value="F:damaged DNA binding"/>
    <property type="evidence" value="ECO:0007669"/>
    <property type="project" value="InterPro"/>
</dbReference>
<comment type="caution">
    <text evidence="3">The sequence shown here is derived from an EMBL/GenBank/DDBJ whole genome shotgun (WGS) entry which is preliminary data.</text>
</comment>
<protein>
    <recommendedName>
        <fullName evidence="2">UmuC domain-containing protein</fullName>
    </recommendedName>
</protein>
<gene>
    <name evidence="3" type="ORF">HaLaN_14147</name>
</gene>
<dbReference type="GO" id="GO:0006281">
    <property type="term" value="P:DNA repair"/>
    <property type="evidence" value="ECO:0007669"/>
    <property type="project" value="InterPro"/>
</dbReference>
<feature type="non-terminal residue" evidence="3">
    <location>
        <position position="1"/>
    </location>
</feature>
<proteinExistence type="predicted"/>
<reference evidence="3 4" key="1">
    <citation type="submission" date="2020-02" db="EMBL/GenBank/DDBJ databases">
        <title>Draft genome sequence of Haematococcus lacustris strain NIES-144.</title>
        <authorList>
            <person name="Morimoto D."/>
            <person name="Nakagawa S."/>
            <person name="Yoshida T."/>
            <person name="Sawayama S."/>
        </authorList>
    </citation>
    <scope>NUCLEOTIDE SEQUENCE [LARGE SCALE GENOMIC DNA]</scope>
    <source>
        <strain evidence="3 4">NIES-144</strain>
    </source>
</reference>
<dbReference type="Gene3D" id="3.30.1490.100">
    <property type="entry name" value="DNA polymerase, Y-family, little finger domain"/>
    <property type="match status" value="1"/>
</dbReference>
<dbReference type="InterPro" id="IPR001126">
    <property type="entry name" value="UmuC"/>
</dbReference>
<evidence type="ECO:0000259" key="2">
    <source>
        <dbReference type="PROSITE" id="PS50173"/>
    </source>
</evidence>
<dbReference type="InterPro" id="IPR043128">
    <property type="entry name" value="Rev_trsase/Diguanyl_cyclase"/>
</dbReference>
<dbReference type="PROSITE" id="PS50173">
    <property type="entry name" value="UMUC"/>
    <property type="match status" value="1"/>
</dbReference>
<dbReference type="AlphaFoldDB" id="A0A699Z7D5"/>
<keyword evidence="4" id="KW-1185">Reference proteome</keyword>
<dbReference type="EMBL" id="BLLF01001157">
    <property type="protein sequence ID" value="GFH17495.1"/>
    <property type="molecule type" value="Genomic_DNA"/>
</dbReference>
<dbReference type="Proteomes" id="UP000485058">
    <property type="component" value="Unassembled WGS sequence"/>
</dbReference>
<dbReference type="GO" id="GO:0003887">
    <property type="term" value="F:DNA-directed DNA polymerase activity"/>
    <property type="evidence" value="ECO:0007669"/>
    <property type="project" value="InterPro"/>
</dbReference>
<dbReference type="InterPro" id="IPR043502">
    <property type="entry name" value="DNA/RNA_pol_sf"/>
</dbReference>
<dbReference type="InterPro" id="IPR053848">
    <property type="entry name" value="IMS_HHH_1"/>
</dbReference>
<organism evidence="3 4">
    <name type="scientific">Haematococcus lacustris</name>
    <name type="common">Green alga</name>
    <name type="synonym">Haematococcus pluvialis</name>
    <dbReference type="NCBI Taxonomy" id="44745"/>
    <lineage>
        <taxon>Eukaryota</taxon>
        <taxon>Viridiplantae</taxon>
        <taxon>Chlorophyta</taxon>
        <taxon>core chlorophytes</taxon>
        <taxon>Chlorophyceae</taxon>
        <taxon>CS clade</taxon>
        <taxon>Chlamydomonadales</taxon>
        <taxon>Haematococcaceae</taxon>
        <taxon>Haematococcus</taxon>
    </lineage>
</organism>
<feature type="domain" description="UmuC" evidence="2">
    <location>
        <begin position="10"/>
        <end position="71"/>
    </location>
</feature>
<dbReference type="Gene3D" id="1.10.150.20">
    <property type="entry name" value="5' to 3' exonuclease, C-terminal subdomain"/>
    <property type="match status" value="1"/>
</dbReference>
<accession>A0A699Z7D5</accession>
<dbReference type="Pfam" id="PF21999">
    <property type="entry name" value="IMS_HHH_1"/>
    <property type="match status" value="1"/>
</dbReference>
<dbReference type="InterPro" id="IPR036775">
    <property type="entry name" value="DNA_pol_Y-fam_lit_finger_sf"/>
</dbReference>